<gene>
    <name evidence="7" type="ORF">SAMN02745176_02701</name>
</gene>
<evidence type="ECO:0000313" key="7">
    <source>
        <dbReference type="EMBL" id="SHJ18701.1"/>
    </source>
</evidence>
<evidence type="ECO:0000313" key="8">
    <source>
        <dbReference type="Proteomes" id="UP000184442"/>
    </source>
</evidence>
<dbReference type="SMART" id="SM00382">
    <property type="entry name" value="AAA"/>
    <property type="match status" value="1"/>
</dbReference>
<accession>A0A1M6H915</accession>
<comment type="similarity">
    <text evidence="1">Belongs to the Mg-chelatase subunits D/I family.</text>
</comment>
<evidence type="ECO:0000256" key="4">
    <source>
        <dbReference type="ARBA" id="ARBA00030759"/>
    </source>
</evidence>
<evidence type="ECO:0000256" key="1">
    <source>
        <dbReference type="ARBA" id="ARBA00005799"/>
    </source>
</evidence>
<dbReference type="InterPro" id="IPR027417">
    <property type="entry name" value="P-loop_NTPase"/>
</dbReference>
<dbReference type="InterPro" id="IPR000523">
    <property type="entry name" value="Mg_chelatse_chII-like_cat_dom"/>
</dbReference>
<evidence type="ECO:0000256" key="2">
    <source>
        <dbReference type="ARBA" id="ARBA00022741"/>
    </source>
</evidence>
<feature type="domain" description="AAA+ ATPase" evidence="6">
    <location>
        <begin position="31"/>
        <end position="210"/>
    </location>
</feature>
<proteinExistence type="inferred from homology"/>
<dbReference type="AlphaFoldDB" id="A0A1M6H915"/>
<evidence type="ECO:0000256" key="3">
    <source>
        <dbReference type="ARBA" id="ARBA00022840"/>
    </source>
</evidence>
<sequence>MKNAKTVYPFTAIVGQEKMKKALILNVINPLLGGVLIKGEKGTAKSTAVRALAELLPERTQVEGCIFGCDPYDKSGMCITCLKKLEVNVKLNEVKGKMKVVDLPISATEDRVVGTLDIEYAIKKGEKKFEPGILAQANRNILYVDEVNLLDDHIVDVLLDSAAMGVNTIEREGVSFSHPARFILVGTMNPEEGDLRPQLLDRFCMVVNVTGERESEKRMEVIKNRLEFEKDSEAFAKKWKSKQQELRNRIKKAQELLHEVTYDDSILEMAARTSIEMEVDGHRADIAMIKTAMTIAAFNGRNKVLNSDLLEAAELVLPHRMRRTPFEEGIFNMSRVENVIGQTHQG</sequence>
<organism evidence="7 8">
    <name type="scientific">Lutispora thermophila DSM 19022</name>
    <dbReference type="NCBI Taxonomy" id="1122184"/>
    <lineage>
        <taxon>Bacteria</taxon>
        <taxon>Bacillati</taxon>
        <taxon>Bacillota</taxon>
        <taxon>Clostridia</taxon>
        <taxon>Lutisporales</taxon>
        <taxon>Lutisporaceae</taxon>
        <taxon>Lutispora</taxon>
    </lineage>
</organism>
<dbReference type="InterPro" id="IPR045006">
    <property type="entry name" value="CHLI-like"/>
</dbReference>
<dbReference type="Proteomes" id="UP000184442">
    <property type="component" value="Unassembled WGS sequence"/>
</dbReference>
<keyword evidence="2" id="KW-0547">Nucleotide-binding</keyword>
<dbReference type="InterPro" id="IPR003593">
    <property type="entry name" value="AAA+_ATPase"/>
</dbReference>
<dbReference type="Gene3D" id="1.10.8.80">
    <property type="entry name" value="Magnesium chelatase subunit I, C-Terminal domain"/>
    <property type="match status" value="1"/>
</dbReference>
<dbReference type="InterPro" id="IPR041628">
    <property type="entry name" value="ChlI/MoxR_AAA_lid"/>
</dbReference>
<dbReference type="GO" id="GO:0005524">
    <property type="term" value="F:ATP binding"/>
    <property type="evidence" value="ECO:0007669"/>
    <property type="project" value="UniProtKB-KW"/>
</dbReference>
<dbReference type="EMBL" id="FQZS01000019">
    <property type="protein sequence ID" value="SHJ18701.1"/>
    <property type="molecule type" value="Genomic_DNA"/>
</dbReference>
<name>A0A1M6H915_9FIRM</name>
<dbReference type="PANTHER" id="PTHR32039">
    <property type="entry name" value="MAGNESIUM-CHELATASE SUBUNIT CHLI"/>
    <property type="match status" value="1"/>
</dbReference>
<dbReference type="RefSeq" id="WP_073026700.1">
    <property type="nucleotide sequence ID" value="NZ_FQZS01000019.1"/>
</dbReference>
<dbReference type="STRING" id="1122184.SAMN02745176_02701"/>
<dbReference type="OrthoDB" id="9775079at2"/>
<keyword evidence="5" id="KW-0175">Coiled coil</keyword>
<keyword evidence="3" id="KW-0067">ATP-binding</keyword>
<dbReference type="Pfam" id="PF01078">
    <property type="entry name" value="Mg_chelatase"/>
    <property type="match status" value="1"/>
</dbReference>
<feature type="coiled-coil region" evidence="5">
    <location>
        <begin position="236"/>
        <end position="263"/>
    </location>
</feature>
<dbReference type="SUPFAM" id="SSF52540">
    <property type="entry name" value="P-loop containing nucleoside triphosphate hydrolases"/>
    <property type="match status" value="1"/>
</dbReference>
<dbReference type="Gene3D" id="3.40.50.300">
    <property type="entry name" value="P-loop containing nucleotide triphosphate hydrolases"/>
    <property type="match status" value="1"/>
</dbReference>
<protein>
    <recommendedName>
        <fullName evidence="4">Mg-protoporphyrin IX chelatase</fullName>
    </recommendedName>
</protein>
<keyword evidence="8" id="KW-1185">Reference proteome</keyword>
<dbReference type="PANTHER" id="PTHR32039:SF9">
    <property type="entry name" value="MAGNESIUM-CHELATASE SUBUNIT CHLI-2, CHLOROPLASTIC"/>
    <property type="match status" value="1"/>
</dbReference>
<evidence type="ECO:0000259" key="6">
    <source>
        <dbReference type="SMART" id="SM00382"/>
    </source>
</evidence>
<evidence type="ECO:0000256" key="5">
    <source>
        <dbReference type="SAM" id="Coils"/>
    </source>
</evidence>
<dbReference type="CDD" id="cd00009">
    <property type="entry name" value="AAA"/>
    <property type="match status" value="1"/>
</dbReference>
<dbReference type="Pfam" id="PF17863">
    <property type="entry name" value="AAA_lid_2"/>
    <property type="match status" value="1"/>
</dbReference>
<reference evidence="7 8" key="1">
    <citation type="submission" date="2016-11" db="EMBL/GenBank/DDBJ databases">
        <authorList>
            <person name="Jaros S."/>
            <person name="Januszkiewicz K."/>
            <person name="Wedrychowicz H."/>
        </authorList>
    </citation>
    <scope>NUCLEOTIDE SEQUENCE [LARGE SCALE GENOMIC DNA]</scope>
    <source>
        <strain evidence="7 8">DSM 19022</strain>
    </source>
</reference>